<protein>
    <submittedName>
        <fullName evidence="2">ABC transporter permease</fullName>
    </submittedName>
</protein>
<feature type="transmembrane region" description="Helical" evidence="1">
    <location>
        <begin position="32"/>
        <end position="53"/>
    </location>
</feature>
<dbReference type="Proteomes" id="UP001652431">
    <property type="component" value="Unassembled WGS sequence"/>
</dbReference>
<feature type="transmembrane region" description="Helical" evidence="1">
    <location>
        <begin position="95"/>
        <end position="118"/>
    </location>
</feature>
<reference evidence="2 3" key="1">
    <citation type="journal article" date="2021" name="ISME Commun">
        <title>Automated analysis of genomic sequences facilitates high-throughput and comprehensive description of bacteria.</title>
        <authorList>
            <person name="Hitch T.C.A."/>
        </authorList>
    </citation>
    <scope>NUCLEOTIDE SEQUENCE [LARGE SCALE GENOMIC DNA]</scope>
    <source>
        <strain evidence="2 3">Sanger_03</strain>
    </source>
</reference>
<sequence length="199" mass="22696">MRAATAKLENFVLSVSPIAEIGYQRTYSASSLILLFFIFSGMGWIWEVILHIIEDGMIINRGVLAGPWLPIYGAGGILILLLLKKWRRQPFHLFGMIMLLCGTIEYFTSVMLEMLFGVRWWDYSDMLFQLRGRVCLEGLTIFGFGGLFIVYAAAPFLDNRIQKLSTQKRRILCMLLLLLFTGDLLYSFLNPNMGFGITT</sequence>
<keyword evidence="1" id="KW-1133">Transmembrane helix</keyword>
<keyword evidence="3" id="KW-1185">Reference proteome</keyword>
<dbReference type="EMBL" id="JAOQJU010000006">
    <property type="protein sequence ID" value="MCU6686408.1"/>
    <property type="molecule type" value="Genomic_DNA"/>
</dbReference>
<evidence type="ECO:0000313" key="3">
    <source>
        <dbReference type="Proteomes" id="UP001652431"/>
    </source>
</evidence>
<keyword evidence="1" id="KW-0812">Transmembrane</keyword>
<feature type="transmembrane region" description="Helical" evidence="1">
    <location>
        <begin position="169"/>
        <end position="189"/>
    </location>
</feature>
<keyword evidence="1" id="KW-0472">Membrane</keyword>
<gene>
    <name evidence="2" type="ORF">OCV99_07565</name>
</gene>
<evidence type="ECO:0000313" key="2">
    <source>
        <dbReference type="EMBL" id="MCU6686408.1"/>
    </source>
</evidence>
<feature type="transmembrane region" description="Helical" evidence="1">
    <location>
        <begin position="65"/>
        <end position="83"/>
    </location>
</feature>
<accession>A0ABT2RLW8</accession>
<dbReference type="RefSeq" id="WP_158369485.1">
    <property type="nucleotide sequence ID" value="NZ_JAOQJU010000006.1"/>
</dbReference>
<organism evidence="2 3">
    <name type="scientific">Dorea acetigenes</name>
    <dbReference type="NCBI Taxonomy" id="2981787"/>
    <lineage>
        <taxon>Bacteria</taxon>
        <taxon>Bacillati</taxon>
        <taxon>Bacillota</taxon>
        <taxon>Clostridia</taxon>
        <taxon>Lachnospirales</taxon>
        <taxon>Lachnospiraceae</taxon>
        <taxon>Dorea</taxon>
    </lineage>
</organism>
<comment type="caution">
    <text evidence="2">The sequence shown here is derived from an EMBL/GenBank/DDBJ whole genome shotgun (WGS) entry which is preliminary data.</text>
</comment>
<evidence type="ECO:0000256" key="1">
    <source>
        <dbReference type="SAM" id="Phobius"/>
    </source>
</evidence>
<dbReference type="InterPro" id="IPR010540">
    <property type="entry name" value="CmpB_TMEM229"/>
</dbReference>
<proteinExistence type="predicted"/>
<feature type="transmembrane region" description="Helical" evidence="1">
    <location>
        <begin position="138"/>
        <end position="157"/>
    </location>
</feature>
<dbReference type="Pfam" id="PF06541">
    <property type="entry name" value="ABC_trans_CmpB"/>
    <property type="match status" value="1"/>
</dbReference>
<name>A0ABT2RLW8_9FIRM</name>